<accession>A0A0A8ZUD7</accession>
<sequence>MHSCIHQGTCLNISLCLGHHRPPGRSNEHYFAAPINTHKWKQLSNFSQSSESCNKQTSILFLF</sequence>
<reference evidence="1" key="1">
    <citation type="submission" date="2014-09" db="EMBL/GenBank/DDBJ databases">
        <authorList>
            <person name="Magalhaes I.L.F."/>
            <person name="Oliveira U."/>
            <person name="Santos F.R."/>
            <person name="Vidigal T.H.D.A."/>
            <person name="Brescovit A.D."/>
            <person name="Santos A.J."/>
        </authorList>
    </citation>
    <scope>NUCLEOTIDE SEQUENCE</scope>
    <source>
        <tissue evidence="1">Shoot tissue taken approximately 20 cm above the soil surface</tissue>
    </source>
</reference>
<dbReference type="AlphaFoldDB" id="A0A0A8ZUD7"/>
<organism evidence="1">
    <name type="scientific">Arundo donax</name>
    <name type="common">Giant reed</name>
    <name type="synonym">Donax arundinaceus</name>
    <dbReference type="NCBI Taxonomy" id="35708"/>
    <lineage>
        <taxon>Eukaryota</taxon>
        <taxon>Viridiplantae</taxon>
        <taxon>Streptophyta</taxon>
        <taxon>Embryophyta</taxon>
        <taxon>Tracheophyta</taxon>
        <taxon>Spermatophyta</taxon>
        <taxon>Magnoliopsida</taxon>
        <taxon>Liliopsida</taxon>
        <taxon>Poales</taxon>
        <taxon>Poaceae</taxon>
        <taxon>PACMAD clade</taxon>
        <taxon>Arundinoideae</taxon>
        <taxon>Arundineae</taxon>
        <taxon>Arundo</taxon>
    </lineage>
</organism>
<reference evidence="1" key="2">
    <citation type="journal article" date="2015" name="Data Brief">
        <title>Shoot transcriptome of the giant reed, Arundo donax.</title>
        <authorList>
            <person name="Barrero R.A."/>
            <person name="Guerrero F.D."/>
            <person name="Moolhuijzen P."/>
            <person name="Goolsby J.A."/>
            <person name="Tidwell J."/>
            <person name="Bellgard S.E."/>
            <person name="Bellgard M.I."/>
        </authorList>
    </citation>
    <scope>NUCLEOTIDE SEQUENCE</scope>
    <source>
        <tissue evidence="1">Shoot tissue taken approximately 20 cm above the soil surface</tissue>
    </source>
</reference>
<proteinExistence type="predicted"/>
<name>A0A0A8ZUD7_ARUDO</name>
<evidence type="ECO:0000313" key="1">
    <source>
        <dbReference type="EMBL" id="JAD43004.1"/>
    </source>
</evidence>
<protein>
    <submittedName>
        <fullName evidence="1">Uncharacterized protein</fullName>
    </submittedName>
</protein>
<dbReference type="EMBL" id="GBRH01254891">
    <property type="protein sequence ID" value="JAD43004.1"/>
    <property type="molecule type" value="Transcribed_RNA"/>
</dbReference>